<sequence>MRVCATRLAGARTRRCDQPKMAVVEGLADVKDEVFITNLVNESSAMVVLIVDMVEMTVNIVDGAGDDAVSAVNGSFMDRAVDKRDYA</sequence>
<proteinExistence type="predicted"/>
<name>A0AAV7KPC8_PLEWA</name>
<accession>A0AAV7KPC8</accession>
<organism evidence="1 2">
    <name type="scientific">Pleurodeles waltl</name>
    <name type="common">Iberian ribbed newt</name>
    <dbReference type="NCBI Taxonomy" id="8319"/>
    <lineage>
        <taxon>Eukaryota</taxon>
        <taxon>Metazoa</taxon>
        <taxon>Chordata</taxon>
        <taxon>Craniata</taxon>
        <taxon>Vertebrata</taxon>
        <taxon>Euteleostomi</taxon>
        <taxon>Amphibia</taxon>
        <taxon>Batrachia</taxon>
        <taxon>Caudata</taxon>
        <taxon>Salamandroidea</taxon>
        <taxon>Salamandridae</taxon>
        <taxon>Pleurodelinae</taxon>
        <taxon>Pleurodeles</taxon>
    </lineage>
</organism>
<evidence type="ECO:0000313" key="1">
    <source>
        <dbReference type="EMBL" id="KAJ1080184.1"/>
    </source>
</evidence>
<dbReference type="EMBL" id="JANPWB010000016">
    <property type="protein sequence ID" value="KAJ1080184.1"/>
    <property type="molecule type" value="Genomic_DNA"/>
</dbReference>
<evidence type="ECO:0000313" key="2">
    <source>
        <dbReference type="Proteomes" id="UP001066276"/>
    </source>
</evidence>
<reference evidence="1" key="1">
    <citation type="journal article" date="2022" name="bioRxiv">
        <title>Sequencing and chromosome-scale assembly of the giantPleurodeles waltlgenome.</title>
        <authorList>
            <person name="Brown T."/>
            <person name="Elewa A."/>
            <person name="Iarovenko S."/>
            <person name="Subramanian E."/>
            <person name="Araus A.J."/>
            <person name="Petzold A."/>
            <person name="Susuki M."/>
            <person name="Suzuki K.-i.T."/>
            <person name="Hayashi T."/>
            <person name="Toyoda A."/>
            <person name="Oliveira C."/>
            <person name="Osipova E."/>
            <person name="Leigh N.D."/>
            <person name="Simon A."/>
            <person name="Yun M.H."/>
        </authorList>
    </citation>
    <scope>NUCLEOTIDE SEQUENCE</scope>
    <source>
        <strain evidence="1">20211129_DDA</strain>
        <tissue evidence="1">Liver</tissue>
    </source>
</reference>
<gene>
    <name evidence="1" type="ORF">NDU88_000404</name>
</gene>
<comment type="caution">
    <text evidence="1">The sequence shown here is derived from an EMBL/GenBank/DDBJ whole genome shotgun (WGS) entry which is preliminary data.</text>
</comment>
<protein>
    <submittedName>
        <fullName evidence="1">Uncharacterized protein</fullName>
    </submittedName>
</protein>
<dbReference type="AlphaFoldDB" id="A0AAV7KPC8"/>
<keyword evidence="2" id="KW-1185">Reference proteome</keyword>
<dbReference type="Proteomes" id="UP001066276">
    <property type="component" value="Chromosome 12"/>
</dbReference>